<sequence length="98" mass="11061">MDTNSWAWVHDDSPMPLGSPYWTMKYSASCVPRSPPHTDPFSSPADPLPGAPCYHYLQAPSQRKLGWCSAMTYENFYYISDEECEAAHSPLCLLNLDD</sequence>
<proteinExistence type="predicted"/>
<organism evidence="1 2">
    <name type="scientific">Petrolisthes cinctipes</name>
    <name type="common">Flat porcelain crab</name>
    <dbReference type="NCBI Taxonomy" id="88211"/>
    <lineage>
        <taxon>Eukaryota</taxon>
        <taxon>Metazoa</taxon>
        <taxon>Ecdysozoa</taxon>
        <taxon>Arthropoda</taxon>
        <taxon>Crustacea</taxon>
        <taxon>Multicrustacea</taxon>
        <taxon>Malacostraca</taxon>
        <taxon>Eumalacostraca</taxon>
        <taxon>Eucarida</taxon>
        <taxon>Decapoda</taxon>
        <taxon>Pleocyemata</taxon>
        <taxon>Anomura</taxon>
        <taxon>Galatheoidea</taxon>
        <taxon>Porcellanidae</taxon>
        <taxon>Petrolisthes</taxon>
    </lineage>
</organism>
<reference evidence="1" key="1">
    <citation type="submission" date="2023-10" db="EMBL/GenBank/DDBJ databases">
        <title>Genome assemblies of two species of porcelain crab, Petrolisthes cinctipes and Petrolisthes manimaculis (Anomura: Porcellanidae).</title>
        <authorList>
            <person name="Angst P."/>
        </authorList>
    </citation>
    <scope>NUCLEOTIDE SEQUENCE</scope>
    <source>
        <strain evidence="1">PB745_01</strain>
        <tissue evidence="1">Gill</tissue>
    </source>
</reference>
<dbReference type="Proteomes" id="UP001286313">
    <property type="component" value="Unassembled WGS sequence"/>
</dbReference>
<gene>
    <name evidence="1" type="ORF">Pcinc_016428</name>
</gene>
<protein>
    <submittedName>
        <fullName evidence="1">Uncharacterized protein</fullName>
    </submittedName>
</protein>
<evidence type="ECO:0000313" key="2">
    <source>
        <dbReference type="Proteomes" id="UP001286313"/>
    </source>
</evidence>
<dbReference type="AlphaFoldDB" id="A0AAE1FR40"/>
<name>A0AAE1FR40_PETCI</name>
<comment type="caution">
    <text evidence="1">The sequence shown here is derived from an EMBL/GenBank/DDBJ whole genome shotgun (WGS) entry which is preliminary data.</text>
</comment>
<dbReference type="EMBL" id="JAWQEG010001511">
    <property type="protein sequence ID" value="KAK3878984.1"/>
    <property type="molecule type" value="Genomic_DNA"/>
</dbReference>
<keyword evidence="2" id="KW-1185">Reference proteome</keyword>
<accession>A0AAE1FR40</accession>
<evidence type="ECO:0000313" key="1">
    <source>
        <dbReference type="EMBL" id="KAK3878984.1"/>
    </source>
</evidence>